<dbReference type="EMBL" id="CADCUT010000048">
    <property type="protein sequence ID" value="CAA9393915.1"/>
    <property type="molecule type" value="Genomic_DNA"/>
</dbReference>
<evidence type="ECO:0000313" key="1">
    <source>
        <dbReference type="EMBL" id="CAA9393915.1"/>
    </source>
</evidence>
<gene>
    <name evidence="1" type="ORF">AVDCRST_MAG03-799</name>
</gene>
<proteinExistence type="predicted"/>
<protein>
    <submittedName>
        <fullName evidence="1">Uncharacterized protein</fullName>
    </submittedName>
</protein>
<accession>A0A6J4NNZ1</accession>
<name>A0A6J4NNZ1_9ACTN</name>
<organism evidence="1">
    <name type="scientific">uncultured Rubrobacteraceae bacterium</name>
    <dbReference type="NCBI Taxonomy" id="349277"/>
    <lineage>
        <taxon>Bacteria</taxon>
        <taxon>Bacillati</taxon>
        <taxon>Actinomycetota</taxon>
        <taxon>Rubrobacteria</taxon>
        <taxon>Rubrobacterales</taxon>
        <taxon>Rubrobacteraceae</taxon>
        <taxon>environmental samples</taxon>
    </lineage>
</organism>
<reference evidence="1" key="1">
    <citation type="submission" date="2020-02" db="EMBL/GenBank/DDBJ databases">
        <authorList>
            <person name="Meier V. D."/>
        </authorList>
    </citation>
    <scope>NUCLEOTIDE SEQUENCE</scope>
    <source>
        <strain evidence="1">AVDCRST_MAG03</strain>
    </source>
</reference>
<sequence>MALELLVVNEPLSVELDVAILLAPLGRQSPREGRVTLF</sequence>
<dbReference type="AlphaFoldDB" id="A0A6J4NNZ1"/>